<dbReference type="InterPro" id="IPR012340">
    <property type="entry name" value="NA-bd_OB-fold"/>
</dbReference>
<evidence type="ECO:0000313" key="6">
    <source>
        <dbReference type="Proteomes" id="UP000231503"/>
    </source>
</evidence>
<dbReference type="GO" id="GO:0006302">
    <property type="term" value="P:double-strand break repair"/>
    <property type="evidence" value="ECO:0007669"/>
    <property type="project" value="TreeGrafter"/>
</dbReference>
<organism evidence="5 6">
    <name type="scientific">Candidatus Niyogibacteria bacterium CG10_big_fil_rev_8_21_14_0_10_46_36</name>
    <dbReference type="NCBI Taxonomy" id="1974726"/>
    <lineage>
        <taxon>Bacteria</taxon>
        <taxon>Candidatus Niyogiibacteriota</taxon>
    </lineage>
</organism>
<protein>
    <recommendedName>
        <fullName evidence="4">DNA replication/recombination mediator RecO N-terminal domain-containing protein</fullName>
    </recommendedName>
</protein>
<sequence length="193" mass="22320">MSALIYHTDSIVLDAFDIGETDRMYVLFTKEFGLVRVFAKSVRAQSSKLKSHLQLFSYSRVSFVLGRAFPRLIDAEEKHAYSFSEEAFFMAGRMGRFLLRVIQGEERDMRIWEALLSAFHFLQGTNVGNEHGVPVSIELLFQARMLYYLGYVDEQEEHIRRLLRADNWNVPFTGNEENILQTVCSKGIRASHL</sequence>
<dbReference type="InterPro" id="IPR022572">
    <property type="entry name" value="DNA_rep/recomb_RecO_N"/>
</dbReference>
<evidence type="ECO:0000256" key="1">
    <source>
        <dbReference type="ARBA" id="ARBA00022763"/>
    </source>
</evidence>
<evidence type="ECO:0000256" key="3">
    <source>
        <dbReference type="ARBA" id="ARBA00023204"/>
    </source>
</evidence>
<reference evidence="6" key="1">
    <citation type="submission" date="2017-09" db="EMBL/GenBank/DDBJ databases">
        <title>Depth-based differentiation of microbial function through sediment-hosted aquifers and enrichment of novel symbionts in the deep terrestrial subsurface.</title>
        <authorList>
            <person name="Probst A.J."/>
            <person name="Ladd B."/>
            <person name="Jarett J.K."/>
            <person name="Geller-Mcgrath D.E."/>
            <person name="Sieber C.M.K."/>
            <person name="Emerson J.B."/>
            <person name="Anantharaman K."/>
            <person name="Thomas B.C."/>
            <person name="Malmstrom R."/>
            <person name="Stieglmeier M."/>
            <person name="Klingl A."/>
            <person name="Woyke T."/>
            <person name="Ryan C.M."/>
            <person name="Banfield J.F."/>
        </authorList>
    </citation>
    <scope>NUCLEOTIDE SEQUENCE [LARGE SCALE GENOMIC DNA]</scope>
</reference>
<evidence type="ECO:0000259" key="4">
    <source>
        <dbReference type="Pfam" id="PF11967"/>
    </source>
</evidence>
<accession>A0A2H0TEM7</accession>
<keyword evidence="1" id="KW-0227">DNA damage</keyword>
<dbReference type="PANTHER" id="PTHR33991:SF1">
    <property type="entry name" value="DNA REPAIR PROTEIN RECO"/>
    <property type="match status" value="1"/>
</dbReference>
<dbReference type="AlphaFoldDB" id="A0A2H0TEM7"/>
<keyword evidence="3" id="KW-0234">DNA repair</keyword>
<dbReference type="GO" id="GO:0006310">
    <property type="term" value="P:DNA recombination"/>
    <property type="evidence" value="ECO:0007669"/>
    <property type="project" value="UniProtKB-KW"/>
</dbReference>
<proteinExistence type="predicted"/>
<dbReference type="InterPro" id="IPR003717">
    <property type="entry name" value="RecO"/>
</dbReference>
<dbReference type="PANTHER" id="PTHR33991">
    <property type="entry name" value="DNA REPAIR PROTEIN RECO"/>
    <property type="match status" value="1"/>
</dbReference>
<dbReference type="EMBL" id="PFCO01000001">
    <property type="protein sequence ID" value="PIR69993.1"/>
    <property type="molecule type" value="Genomic_DNA"/>
</dbReference>
<keyword evidence="2" id="KW-0233">DNA recombination</keyword>
<dbReference type="Proteomes" id="UP000231503">
    <property type="component" value="Unassembled WGS sequence"/>
</dbReference>
<comment type="caution">
    <text evidence="5">The sequence shown here is derived from an EMBL/GenBank/DDBJ whole genome shotgun (WGS) entry which is preliminary data.</text>
</comment>
<name>A0A2H0TEM7_9BACT</name>
<evidence type="ECO:0000256" key="2">
    <source>
        <dbReference type="ARBA" id="ARBA00023172"/>
    </source>
</evidence>
<gene>
    <name evidence="5" type="ORF">COU47_00990</name>
</gene>
<dbReference type="Gene3D" id="2.40.50.140">
    <property type="entry name" value="Nucleic acid-binding proteins"/>
    <property type="match status" value="1"/>
</dbReference>
<dbReference type="Pfam" id="PF11967">
    <property type="entry name" value="RecO_N"/>
    <property type="match status" value="1"/>
</dbReference>
<feature type="domain" description="DNA replication/recombination mediator RecO N-terminal" evidence="4">
    <location>
        <begin position="5"/>
        <end position="76"/>
    </location>
</feature>
<evidence type="ECO:0000313" key="5">
    <source>
        <dbReference type="EMBL" id="PIR69993.1"/>
    </source>
</evidence>
<dbReference type="SUPFAM" id="SSF50249">
    <property type="entry name" value="Nucleic acid-binding proteins"/>
    <property type="match status" value="1"/>
</dbReference>
<dbReference type="GO" id="GO:0043590">
    <property type="term" value="C:bacterial nucleoid"/>
    <property type="evidence" value="ECO:0007669"/>
    <property type="project" value="TreeGrafter"/>
</dbReference>